<keyword evidence="4" id="KW-1185">Reference proteome</keyword>
<evidence type="ECO:0000256" key="1">
    <source>
        <dbReference type="ARBA" id="ARBA00010490"/>
    </source>
</evidence>
<dbReference type="AlphaFoldDB" id="A0A0C3G6R9"/>
<dbReference type="STRING" id="765440.A0A0C3G6R9"/>
<organism evidence="3 4">
    <name type="scientific">Piloderma croceum (strain F 1598)</name>
    <dbReference type="NCBI Taxonomy" id="765440"/>
    <lineage>
        <taxon>Eukaryota</taxon>
        <taxon>Fungi</taxon>
        <taxon>Dikarya</taxon>
        <taxon>Basidiomycota</taxon>
        <taxon>Agaricomycotina</taxon>
        <taxon>Agaricomycetes</taxon>
        <taxon>Agaricomycetidae</taxon>
        <taxon>Atheliales</taxon>
        <taxon>Atheliaceae</taxon>
        <taxon>Piloderma</taxon>
    </lineage>
</organism>
<dbReference type="PANTHER" id="PTHR10840:SF0">
    <property type="entry name" value="PROGRAMMED CELL DEATH PROTEIN 5"/>
    <property type="match status" value="1"/>
</dbReference>
<dbReference type="GO" id="GO:0003677">
    <property type="term" value="F:DNA binding"/>
    <property type="evidence" value="ECO:0007669"/>
    <property type="project" value="InterPro"/>
</dbReference>
<reference evidence="3 4" key="1">
    <citation type="submission" date="2014-04" db="EMBL/GenBank/DDBJ databases">
        <authorList>
            <consortium name="DOE Joint Genome Institute"/>
            <person name="Kuo A."/>
            <person name="Tarkka M."/>
            <person name="Buscot F."/>
            <person name="Kohler A."/>
            <person name="Nagy L.G."/>
            <person name="Floudas D."/>
            <person name="Copeland A."/>
            <person name="Barry K.W."/>
            <person name="Cichocki N."/>
            <person name="Veneault-Fourrey C."/>
            <person name="LaButti K."/>
            <person name="Lindquist E.A."/>
            <person name="Lipzen A."/>
            <person name="Lundell T."/>
            <person name="Morin E."/>
            <person name="Murat C."/>
            <person name="Sun H."/>
            <person name="Tunlid A."/>
            <person name="Henrissat B."/>
            <person name="Grigoriev I.V."/>
            <person name="Hibbett D.S."/>
            <person name="Martin F."/>
            <person name="Nordberg H.P."/>
            <person name="Cantor M.N."/>
            <person name="Hua S.X."/>
        </authorList>
    </citation>
    <scope>NUCLEOTIDE SEQUENCE [LARGE SCALE GENOMIC DNA]</scope>
    <source>
        <strain evidence="3 4">F 1598</strain>
    </source>
</reference>
<dbReference type="PANTHER" id="PTHR10840">
    <property type="entry name" value="PROGRAMMED CELL DEATH PROTEIN 5"/>
    <property type="match status" value="1"/>
</dbReference>
<comment type="similarity">
    <text evidence="1">Belongs to the PDCD5 family.</text>
</comment>
<protein>
    <recommendedName>
        <fullName evidence="5">DNA-binding TFAR19-related protein</fullName>
    </recommendedName>
</protein>
<dbReference type="HOGENOM" id="CLU_122978_2_1_1"/>
<dbReference type="Gene3D" id="1.10.8.140">
    <property type="entry name" value="PDCD5-like"/>
    <property type="match status" value="1"/>
</dbReference>
<dbReference type="SUPFAM" id="SSF46950">
    <property type="entry name" value="Double-stranded DNA-binding domain"/>
    <property type="match status" value="1"/>
</dbReference>
<proteinExistence type="inferred from homology"/>
<dbReference type="GO" id="GO:0005634">
    <property type="term" value="C:nucleus"/>
    <property type="evidence" value="ECO:0007669"/>
    <property type="project" value="TreeGrafter"/>
</dbReference>
<dbReference type="OrthoDB" id="10252486at2759"/>
<dbReference type="InParanoid" id="A0A0C3G6R9"/>
<dbReference type="GO" id="GO:0005829">
    <property type="term" value="C:cytosol"/>
    <property type="evidence" value="ECO:0007669"/>
    <property type="project" value="TreeGrafter"/>
</dbReference>
<dbReference type="Pfam" id="PF01984">
    <property type="entry name" value="dsDNA_bind"/>
    <property type="match status" value="1"/>
</dbReference>
<dbReference type="InterPro" id="IPR036883">
    <property type="entry name" value="PDCD5-like_sf"/>
</dbReference>
<dbReference type="PIRSF" id="PIRSF015730">
    <property type="entry name" value="TFAR19"/>
    <property type="match status" value="1"/>
</dbReference>
<evidence type="ECO:0008006" key="5">
    <source>
        <dbReference type="Google" id="ProtNLM"/>
    </source>
</evidence>
<dbReference type="EMBL" id="KN832979">
    <property type="protein sequence ID" value="KIM87509.1"/>
    <property type="molecule type" value="Genomic_DNA"/>
</dbReference>
<name>A0A0C3G6R9_PILCF</name>
<gene>
    <name evidence="3" type="ORF">PILCRDRAFT_815033</name>
</gene>
<dbReference type="Proteomes" id="UP000054166">
    <property type="component" value="Unassembled WGS sequence"/>
</dbReference>
<accession>A0A0C3G6R9</accession>
<evidence type="ECO:0000313" key="4">
    <source>
        <dbReference type="Proteomes" id="UP000054166"/>
    </source>
</evidence>
<dbReference type="InterPro" id="IPR002836">
    <property type="entry name" value="PDCD5-like"/>
</dbReference>
<feature type="region of interest" description="Disordered" evidence="2">
    <location>
        <begin position="1"/>
        <end position="33"/>
    </location>
</feature>
<evidence type="ECO:0000256" key="2">
    <source>
        <dbReference type="SAM" id="MobiDB-lite"/>
    </source>
</evidence>
<dbReference type="FunCoup" id="A0A0C3G6R9">
    <property type="interactions" value="451"/>
</dbReference>
<reference evidence="4" key="2">
    <citation type="submission" date="2015-01" db="EMBL/GenBank/DDBJ databases">
        <title>Evolutionary Origins and Diversification of the Mycorrhizal Mutualists.</title>
        <authorList>
            <consortium name="DOE Joint Genome Institute"/>
            <consortium name="Mycorrhizal Genomics Consortium"/>
            <person name="Kohler A."/>
            <person name="Kuo A."/>
            <person name="Nagy L.G."/>
            <person name="Floudas D."/>
            <person name="Copeland A."/>
            <person name="Barry K.W."/>
            <person name="Cichocki N."/>
            <person name="Veneault-Fourrey C."/>
            <person name="LaButti K."/>
            <person name="Lindquist E.A."/>
            <person name="Lipzen A."/>
            <person name="Lundell T."/>
            <person name="Morin E."/>
            <person name="Murat C."/>
            <person name="Riley R."/>
            <person name="Ohm R."/>
            <person name="Sun H."/>
            <person name="Tunlid A."/>
            <person name="Henrissat B."/>
            <person name="Grigoriev I.V."/>
            <person name="Hibbett D.S."/>
            <person name="Martin F."/>
        </authorList>
    </citation>
    <scope>NUCLEOTIDE SEQUENCE [LARGE SCALE GENOMIC DNA]</scope>
    <source>
        <strain evidence="4">F 1598</strain>
    </source>
</reference>
<sequence length="122" mass="13604">MEGLKELPQGIPVPGAGSQGGEDEAKKVQEEQMRRDVMATVLDSAARERLSRIALVSPERSRQIESILLRMAQSGQLRGRVSEAQLIDLLEQMEGGQGKTTTAKTTILYQRRKDYDDDDLDF</sequence>
<feature type="compositionally biased region" description="Basic and acidic residues" evidence="2">
    <location>
        <begin position="23"/>
        <end position="33"/>
    </location>
</feature>
<evidence type="ECO:0000313" key="3">
    <source>
        <dbReference type="EMBL" id="KIM87509.1"/>
    </source>
</evidence>